<gene>
    <name evidence="2" type="ORF">A2654_00255</name>
</gene>
<feature type="transmembrane region" description="Helical" evidence="1">
    <location>
        <begin position="9"/>
        <end position="29"/>
    </location>
</feature>
<dbReference type="EMBL" id="MHMA01000016">
    <property type="protein sequence ID" value="OGZ20337.1"/>
    <property type="molecule type" value="Genomic_DNA"/>
</dbReference>
<organism evidence="2 3">
    <name type="scientific">Candidatus Nealsonbacteria bacterium RIFCSPHIGHO2_01_FULL_43_31</name>
    <dbReference type="NCBI Taxonomy" id="1801665"/>
    <lineage>
        <taxon>Bacteria</taxon>
        <taxon>Candidatus Nealsoniibacteriota</taxon>
    </lineage>
</organism>
<evidence type="ECO:0000313" key="2">
    <source>
        <dbReference type="EMBL" id="OGZ20337.1"/>
    </source>
</evidence>
<keyword evidence="1" id="KW-1133">Transmembrane helix</keyword>
<name>A0A1G2E3A9_9BACT</name>
<evidence type="ECO:0000256" key="1">
    <source>
        <dbReference type="SAM" id="Phobius"/>
    </source>
</evidence>
<dbReference type="AlphaFoldDB" id="A0A1G2E3A9"/>
<evidence type="ECO:0000313" key="3">
    <source>
        <dbReference type="Proteomes" id="UP000178721"/>
    </source>
</evidence>
<accession>A0A1G2E3A9</accession>
<keyword evidence="1" id="KW-0812">Transmembrane</keyword>
<proteinExistence type="predicted"/>
<sequence>MRNQSFSKIWIVIILVILIGGGIFAWQYFRVSEEKIVPGEEVIEDETIDWKEYTSDIFKILLKYPSDFNLIEDNTSGVIDRAFEIKKDNSGLQVILNPIITGGGCGMADDFTFSGRFYDVVNKINISEKNIMIDNKPFKILYKVLPAGYCNDYISEKCTKNTRVSAYLESGEGVVFGCGDFMINKDKYLINFGGEFNTVDTNEALGIFEEILSTFRFLE</sequence>
<keyword evidence="1" id="KW-0472">Membrane</keyword>
<reference evidence="2 3" key="1">
    <citation type="journal article" date="2016" name="Nat. Commun.">
        <title>Thousands of microbial genomes shed light on interconnected biogeochemical processes in an aquifer system.</title>
        <authorList>
            <person name="Anantharaman K."/>
            <person name="Brown C.T."/>
            <person name="Hug L.A."/>
            <person name="Sharon I."/>
            <person name="Castelle C.J."/>
            <person name="Probst A.J."/>
            <person name="Thomas B.C."/>
            <person name="Singh A."/>
            <person name="Wilkins M.J."/>
            <person name="Karaoz U."/>
            <person name="Brodie E.L."/>
            <person name="Williams K.H."/>
            <person name="Hubbard S.S."/>
            <person name="Banfield J.F."/>
        </authorList>
    </citation>
    <scope>NUCLEOTIDE SEQUENCE [LARGE SCALE GENOMIC DNA]</scope>
</reference>
<dbReference type="Proteomes" id="UP000178721">
    <property type="component" value="Unassembled WGS sequence"/>
</dbReference>
<comment type="caution">
    <text evidence="2">The sequence shown here is derived from an EMBL/GenBank/DDBJ whole genome shotgun (WGS) entry which is preliminary data.</text>
</comment>
<protein>
    <submittedName>
        <fullName evidence="2">Uncharacterized protein</fullName>
    </submittedName>
</protein>